<accession>A0A4U1MHH0</accession>
<keyword evidence="4 5" id="KW-0472">Membrane</keyword>
<sequence>MFYKRIIMNKQLIKFLVFNISFQKKTIIIYLLISLILSVLYLALPLLAKYFIDNVLMDTDSQMLTAFTLLLLIIIIFLLLFIFLKSYLNIKTISNSNLHLRKKALNKLTRIRSLNQLKGINVVQLMNNDIPVCQNIVNNTAINLVLNTITLVGVILILSYIEIKILIVMLIIFLFYFCFYKILGDKIYSVNRRIISFRDKISNSSEQINNNFIAFKYYNENSHLYKRLLKDFNYTNYLHHKNGFLSSYLSLLNSLVLYLYFIILFFYGGLSVLKGSITLGDFFTIFIYTGMFLTPARNLSSLMIQLKTQLISVNRVKNFFELEDEAMILNPDNSLRISEGKITLKQAVVSIDKKTIVSGLEMDFQRGKVNFLLGKNGVGKSSLILSLLKFNDSRNIYIDGKEFDEIPPKQIRSIIGVSLQQPQFTSNFISQNILNAQKRGSNSQISLHIQKEIEESAEKLLRNIRKKNVVSNLSSGEKQLMSIFCALYSNPEVLVLDESLSNLDHTAKKEMIDLIDKINEDITCIVIDHNHVETQKNISSEYQLNFVE</sequence>
<dbReference type="PROSITE" id="PS50929">
    <property type="entry name" value="ABC_TM1F"/>
    <property type="match status" value="1"/>
</dbReference>
<reference evidence="8 9" key="1">
    <citation type="submission" date="2019-04" db="EMBL/GenBank/DDBJ databases">
        <title>Genome sequence of Bacillus hwajinpoensis strain Y2.</title>
        <authorList>
            <person name="Fair J.L."/>
            <person name="Maclea K.S."/>
        </authorList>
    </citation>
    <scope>NUCLEOTIDE SEQUENCE [LARGE SCALE GENOMIC DNA]</scope>
    <source>
        <strain evidence="8 9">Y2</strain>
    </source>
</reference>
<evidence type="ECO:0000256" key="4">
    <source>
        <dbReference type="ARBA" id="ARBA00023136"/>
    </source>
</evidence>
<dbReference type="SUPFAM" id="SSF90123">
    <property type="entry name" value="ABC transporter transmembrane region"/>
    <property type="match status" value="1"/>
</dbReference>
<dbReference type="Gene3D" id="3.40.50.300">
    <property type="entry name" value="P-loop containing nucleotide triphosphate hydrolases"/>
    <property type="match status" value="1"/>
</dbReference>
<evidence type="ECO:0000256" key="2">
    <source>
        <dbReference type="ARBA" id="ARBA00022692"/>
    </source>
</evidence>
<proteinExistence type="predicted"/>
<evidence type="ECO:0000259" key="6">
    <source>
        <dbReference type="PROSITE" id="PS50893"/>
    </source>
</evidence>
<feature type="transmembrane region" description="Helical" evidence="5">
    <location>
        <begin position="248"/>
        <end position="270"/>
    </location>
</feature>
<dbReference type="PANTHER" id="PTHR43394">
    <property type="entry name" value="ATP-DEPENDENT PERMEASE MDL1, MITOCHONDRIAL"/>
    <property type="match status" value="1"/>
</dbReference>
<gene>
    <name evidence="8" type="ORF">FBF83_10810</name>
</gene>
<dbReference type="AlphaFoldDB" id="A0A4U1MHH0"/>
<comment type="caution">
    <text evidence="8">The sequence shown here is derived from an EMBL/GenBank/DDBJ whole genome shotgun (WGS) entry which is preliminary data.</text>
</comment>
<keyword evidence="8" id="KW-0067">ATP-binding</keyword>
<dbReference type="GO" id="GO:0005524">
    <property type="term" value="F:ATP binding"/>
    <property type="evidence" value="ECO:0007669"/>
    <property type="project" value="UniProtKB-KW"/>
</dbReference>
<dbReference type="Pfam" id="PF00664">
    <property type="entry name" value="ABC_membrane"/>
    <property type="match status" value="1"/>
</dbReference>
<name>A0A4U1MHH0_9BACL</name>
<dbReference type="Pfam" id="PF00005">
    <property type="entry name" value="ABC_tran"/>
    <property type="match status" value="1"/>
</dbReference>
<keyword evidence="8" id="KW-0547">Nucleotide-binding</keyword>
<evidence type="ECO:0000256" key="1">
    <source>
        <dbReference type="ARBA" id="ARBA00004651"/>
    </source>
</evidence>
<keyword evidence="3 5" id="KW-1133">Transmembrane helix</keyword>
<dbReference type="EMBL" id="SWFM01000003">
    <property type="protein sequence ID" value="TKD69770.1"/>
    <property type="molecule type" value="Genomic_DNA"/>
</dbReference>
<dbReference type="GO" id="GO:0016887">
    <property type="term" value="F:ATP hydrolysis activity"/>
    <property type="evidence" value="ECO:0007669"/>
    <property type="project" value="InterPro"/>
</dbReference>
<dbReference type="InterPro" id="IPR036640">
    <property type="entry name" value="ABC1_TM_sf"/>
</dbReference>
<dbReference type="Gene3D" id="1.20.1560.10">
    <property type="entry name" value="ABC transporter type 1, transmembrane domain"/>
    <property type="match status" value="1"/>
</dbReference>
<dbReference type="GO" id="GO:0015421">
    <property type="term" value="F:ABC-type oligopeptide transporter activity"/>
    <property type="evidence" value="ECO:0007669"/>
    <property type="project" value="TreeGrafter"/>
</dbReference>
<dbReference type="SUPFAM" id="SSF52540">
    <property type="entry name" value="P-loop containing nucleoside triphosphate hydrolases"/>
    <property type="match status" value="1"/>
</dbReference>
<feature type="transmembrane region" description="Helical" evidence="5">
    <location>
        <begin position="141"/>
        <end position="159"/>
    </location>
</feature>
<dbReference type="Proteomes" id="UP000310541">
    <property type="component" value="Unassembled WGS sequence"/>
</dbReference>
<evidence type="ECO:0000259" key="7">
    <source>
        <dbReference type="PROSITE" id="PS50929"/>
    </source>
</evidence>
<dbReference type="InterPro" id="IPR039421">
    <property type="entry name" value="Type_1_exporter"/>
</dbReference>
<evidence type="ECO:0000313" key="9">
    <source>
        <dbReference type="Proteomes" id="UP000310541"/>
    </source>
</evidence>
<protein>
    <submittedName>
        <fullName evidence="8">ABC transporter ATP-binding protein</fullName>
    </submittedName>
</protein>
<feature type="domain" description="ABC transmembrane type-1" evidence="7">
    <location>
        <begin position="28"/>
        <end position="308"/>
    </location>
</feature>
<keyword evidence="2 5" id="KW-0812">Transmembrane</keyword>
<dbReference type="GO" id="GO:0005886">
    <property type="term" value="C:plasma membrane"/>
    <property type="evidence" value="ECO:0007669"/>
    <property type="project" value="UniProtKB-SubCell"/>
</dbReference>
<feature type="transmembrane region" description="Helical" evidence="5">
    <location>
        <begin position="27"/>
        <end position="52"/>
    </location>
</feature>
<dbReference type="PROSITE" id="PS50893">
    <property type="entry name" value="ABC_TRANSPORTER_2"/>
    <property type="match status" value="1"/>
</dbReference>
<dbReference type="OrthoDB" id="2968466at2"/>
<evidence type="ECO:0000256" key="5">
    <source>
        <dbReference type="SAM" id="Phobius"/>
    </source>
</evidence>
<comment type="subcellular location">
    <subcellularLocation>
        <location evidence="1">Cell membrane</location>
        <topology evidence="1">Multi-pass membrane protein</topology>
    </subcellularLocation>
</comment>
<evidence type="ECO:0000256" key="3">
    <source>
        <dbReference type="ARBA" id="ARBA00022989"/>
    </source>
</evidence>
<feature type="domain" description="ABC transporter" evidence="6">
    <location>
        <begin position="342"/>
        <end position="547"/>
    </location>
</feature>
<organism evidence="8 9">
    <name type="scientific">Guptibacillus hwajinpoensis</name>
    <dbReference type="NCBI Taxonomy" id="208199"/>
    <lineage>
        <taxon>Bacteria</taxon>
        <taxon>Bacillati</taxon>
        <taxon>Bacillota</taxon>
        <taxon>Bacilli</taxon>
        <taxon>Bacillales</taxon>
        <taxon>Guptibacillaceae</taxon>
        <taxon>Guptibacillus</taxon>
    </lineage>
</organism>
<dbReference type="InterPro" id="IPR003439">
    <property type="entry name" value="ABC_transporter-like_ATP-bd"/>
</dbReference>
<dbReference type="InterPro" id="IPR027417">
    <property type="entry name" value="P-loop_NTPase"/>
</dbReference>
<evidence type="ECO:0000313" key="8">
    <source>
        <dbReference type="EMBL" id="TKD69770.1"/>
    </source>
</evidence>
<feature type="transmembrane region" description="Helical" evidence="5">
    <location>
        <begin position="165"/>
        <end position="183"/>
    </location>
</feature>
<feature type="transmembrane region" description="Helical" evidence="5">
    <location>
        <begin position="276"/>
        <end position="294"/>
    </location>
</feature>
<feature type="transmembrane region" description="Helical" evidence="5">
    <location>
        <begin position="64"/>
        <end position="84"/>
    </location>
</feature>
<dbReference type="PANTHER" id="PTHR43394:SF1">
    <property type="entry name" value="ATP-BINDING CASSETTE SUB-FAMILY B MEMBER 10, MITOCHONDRIAL"/>
    <property type="match status" value="1"/>
</dbReference>
<dbReference type="CDD" id="cd07346">
    <property type="entry name" value="ABC_6TM_exporters"/>
    <property type="match status" value="1"/>
</dbReference>
<dbReference type="InterPro" id="IPR011527">
    <property type="entry name" value="ABC1_TM_dom"/>
</dbReference>